<dbReference type="Pfam" id="PF00673">
    <property type="entry name" value="Ribosomal_L5_C"/>
    <property type="match status" value="1"/>
</dbReference>
<dbReference type="EMBL" id="MHIF01000051">
    <property type="protein sequence ID" value="OGY46954.1"/>
    <property type="molecule type" value="Genomic_DNA"/>
</dbReference>
<dbReference type="GO" id="GO:1990904">
    <property type="term" value="C:ribonucleoprotein complex"/>
    <property type="evidence" value="ECO:0007669"/>
    <property type="project" value="UniProtKB-KW"/>
</dbReference>
<dbReference type="InterPro" id="IPR022803">
    <property type="entry name" value="Ribosomal_uL5_dom_sf"/>
</dbReference>
<evidence type="ECO:0000256" key="5">
    <source>
        <dbReference type="HAMAP-Rule" id="MF_01333"/>
    </source>
</evidence>
<evidence type="ECO:0000256" key="3">
    <source>
        <dbReference type="ARBA" id="ARBA00023274"/>
    </source>
</evidence>
<dbReference type="AlphaFoldDB" id="A0A1G1Y435"/>
<keyword evidence="5" id="KW-0694">RNA-binding</keyword>
<dbReference type="FunFam" id="3.30.1440.10:FF:000001">
    <property type="entry name" value="50S ribosomal protein L5"/>
    <property type="match status" value="1"/>
</dbReference>
<evidence type="ECO:0000313" key="10">
    <source>
        <dbReference type="Proteomes" id="UP000178432"/>
    </source>
</evidence>
<gene>
    <name evidence="5" type="primary">rplE</name>
    <name evidence="9" type="ORF">A2663_01275</name>
</gene>
<dbReference type="PROSITE" id="PS00358">
    <property type="entry name" value="RIBOSOMAL_L5"/>
    <property type="match status" value="1"/>
</dbReference>
<dbReference type="GO" id="GO:0006412">
    <property type="term" value="P:translation"/>
    <property type="evidence" value="ECO:0007669"/>
    <property type="project" value="UniProtKB-UniRule"/>
</dbReference>
<keyword evidence="5" id="KW-0820">tRNA-binding</keyword>
<evidence type="ECO:0000256" key="4">
    <source>
        <dbReference type="ARBA" id="ARBA00035245"/>
    </source>
</evidence>
<dbReference type="PIRSF" id="PIRSF002161">
    <property type="entry name" value="Ribosomal_L5"/>
    <property type="match status" value="1"/>
</dbReference>
<evidence type="ECO:0000259" key="8">
    <source>
        <dbReference type="Pfam" id="PF00673"/>
    </source>
</evidence>
<dbReference type="InterPro" id="IPR031310">
    <property type="entry name" value="Ribosomal_uL5_N"/>
</dbReference>
<dbReference type="Gene3D" id="3.30.1440.10">
    <property type="match status" value="1"/>
</dbReference>
<dbReference type="InterPro" id="IPR020930">
    <property type="entry name" value="Ribosomal_uL5_bac-type"/>
</dbReference>
<dbReference type="GO" id="GO:0005840">
    <property type="term" value="C:ribosome"/>
    <property type="evidence" value="ECO:0007669"/>
    <property type="project" value="UniProtKB-KW"/>
</dbReference>
<dbReference type="Pfam" id="PF00281">
    <property type="entry name" value="Ribosomal_L5"/>
    <property type="match status" value="1"/>
</dbReference>
<dbReference type="PANTHER" id="PTHR11994">
    <property type="entry name" value="60S RIBOSOMAL PROTEIN L11-RELATED"/>
    <property type="match status" value="1"/>
</dbReference>
<comment type="similarity">
    <text evidence="1 5 6">Belongs to the universal ribosomal protein uL5 family.</text>
</comment>
<keyword evidence="2 5" id="KW-0689">Ribosomal protein</keyword>
<keyword evidence="5" id="KW-0699">rRNA-binding</keyword>
<protein>
    <recommendedName>
        <fullName evidence="4 5">Large ribosomal subunit protein uL5</fullName>
    </recommendedName>
</protein>
<dbReference type="InterPro" id="IPR031309">
    <property type="entry name" value="Ribosomal_uL5_C"/>
</dbReference>
<evidence type="ECO:0000259" key="7">
    <source>
        <dbReference type="Pfam" id="PF00281"/>
    </source>
</evidence>
<dbReference type="InterPro" id="IPR002132">
    <property type="entry name" value="Ribosomal_uL5"/>
</dbReference>
<feature type="domain" description="Large ribosomal subunit protein uL5 N-terminal" evidence="7">
    <location>
        <begin position="24"/>
        <end position="80"/>
    </location>
</feature>
<evidence type="ECO:0000256" key="6">
    <source>
        <dbReference type="RuleBase" id="RU003930"/>
    </source>
</evidence>
<dbReference type="Proteomes" id="UP000178432">
    <property type="component" value="Unassembled WGS sequence"/>
</dbReference>
<dbReference type="GO" id="GO:0019843">
    <property type="term" value="F:rRNA binding"/>
    <property type="evidence" value="ECO:0007669"/>
    <property type="project" value="UniProtKB-UniRule"/>
</dbReference>
<comment type="caution">
    <text evidence="9">The sequence shown here is derived from an EMBL/GenBank/DDBJ whole genome shotgun (WGS) entry which is preliminary data.</text>
</comment>
<name>A0A1G1Y435_9BACT</name>
<evidence type="ECO:0000256" key="2">
    <source>
        <dbReference type="ARBA" id="ARBA00022980"/>
    </source>
</evidence>
<dbReference type="SUPFAM" id="SSF55282">
    <property type="entry name" value="RL5-like"/>
    <property type="match status" value="1"/>
</dbReference>
<organism evidence="9 10">
    <name type="scientific">Candidatus Buchananbacteria bacterium RIFCSPHIGHO2_01_FULL_46_12</name>
    <dbReference type="NCBI Taxonomy" id="1797536"/>
    <lineage>
        <taxon>Bacteria</taxon>
        <taxon>Candidatus Buchananiibacteriota</taxon>
    </lineage>
</organism>
<sequence>MNRLKEKYQKIAVPALKEKFGQKNNLAVPRLVKVVVNAGTGQGLKDAKYNEVVENTLIRITGQRPVKTAAKKSISNFKIRKGLVVGQVVTLRGKRMYDFLDKLINVTLARVRDFQGVSPKSIDQKGSLNIGFKEHIAFPEIKSDEVEKIHGLQVSIITTAKNKQEGLALLRLLGFPFGKE</sequence>
<accession>A0A1G1Y435</accession>
<evidence type="ECO:0000313" key="9">
    <source>
        <dbReference type="EMBL" id="OGY46954.1"/>
    </source>
</evidence>
<dbReference type="NCBIfam" id="NF000585">
    <property type="entry name" value="PRK00010.1"/>
    <property type="match status" value="1"/>
</dbReference>
<comment type="function">
    <text evidence="5">This is 1 of the proteins that bind and probably mediate the attachment of the 5S RNA into the large ribosomal subunit, where it forms part of the central protuberance. In the 70S ribosome it contacts protein S13 of the 30S subunit (bridge B1b), connecting the 2 subunits; this bridge is implicated in subunit movement. Contacts the P site tRNA; the 5S rRNA and some of its associated proteins might help stabilize positioning of ribosome-bound tRNAs.</text>
</comment>
<comment type="subunit">
    <text evidence="5">Part of the 50S ribosomal subunit; part of the 5S rRNA/L5/L18/L25 subcomplex. Contacts the 5S rRNA and the P site tRNA. Forms a bridge to the 30S subunit in the 70S ribosome.</text>
</comment>
<keyword evidence="3 5" id="KW-0687">Ribonucleoprotein</keyword>
<dbReference type="GO" id="GO:0000049">
    <property type="term" value="F:tRNA binding"/>
    <property type="evidence" value="ECO:0007669"/>
    <property type="project" value="UniProtKB-UniRule"/>
</dbReference>
<evidence type="ECO:0000256" key="1">
    <source>
        <dbReference type="ARBA" id="ARBA00008553"/>
    </source>
</evidence>
<reference evidence="9 10" key="1">
    <citation type="journal article" date="2016" name="Nat. Commun.">
        <title>Thousands of microbial genomes shed light on interconnected biogeochemical processes in an aquifer system.</title>
        <authorList>
            <person name="Anantharaman K."/>
            <person name="Brown C.T."/>
            <person name="Hug L.A."/>
            <person name="Sharon I."/>
            <person name="Castelle C.J."/>
            <person name="Probst A.J."/>
            <person name="Thomas B.C."/>
            <person name="Singh A."/>
            <person name="Wilkins M.J."/>
            <person name="Karaoz U."/>
            <person name="Brodie E.L."/>
            <person name="Williams K.H."/>
            <person name="Hubbard S.S."/>
            <person name="Banfield J.F."/>
        </authorList>
    </citation>
    <scope>NUCLEOTIDE SEQUENCE [LARGE SCALE GENOMIC DNA]</scope>
</reference>
<dbReference type="GO" id="GO:0003735">
    <property type="term" value="F:structural constituent of ribosome"/>
    <property type="evidence" value="ECO:0007669"/>
    <property type="project" value="InterPro"/>
</dbReference>
<feature type="domain" description="Large ribosomal subunit protein uL5 C-terminal" evidence="8">
    <location>
        <begin position="85"/>
        <end position="177"/>
    </location>
</feature>
<proteinExistence type="inferred from homology"/>
<dbReference type="HAMAP" id="MF_01333_B">
    <property type="entry name" value="Ribosomal_uL5_B"/>
    <property type="match status" value="1"/>
</dbReference>
<dbReference type="InterPro" id="IPR020929">
    <property type="entry name" value="Ribosomal_uL5_CS"/>
</dbReference>